<accession>A0A3S3PE09</accession>
<gene>
    <name evidence="1" type="ORF">EOW66_16380</name>
</gene>
<protein>
    <submittedName>
        <fullName evidence="1">Uncharacterized protein</fullName>
    </submittedName>
</protein>
<proteinExistence type="predicted"/>
<sequence length="79" mass="8921">MLVKHGWPASWRREPFTDGFVVVSHDHGEALPPDFLEAVQIAARIVARTYRVEIEQHGSFVGLLCDYEVTAGGHFKKLM</sequence>
<dbReference type="AlphaFoldDB" id="A0A3S3PE09"/>
<organism evidence="1 2">
    <name type="scientific">Paenirhodobacter huangdaonensis</name>
    <dbReference type="NCBI Taxonomy" id="2501515"/>
    <lineage>
        <taxon>Bacteria</taxon>
        <taxon>Pseudomonadati</taxon>
        <taxon>Pseudomonadota</taxon>
        <taxon>Alphaproteobacteria</taxon>
        <taxon>Rhodobacterales</taxon>
        <taxon>Rhodobacter group</taxon>
        <taxon>Paenirhodobacter</taxon>
    </lineage>
</organism>
<reference evidence="1 2" key="1">
    <citation type="submission" date="2019-01" db="EMBL/GenBank/DDBJ databases">
        <title>Sinorhodobacter populi sp. nov. isolated from the symptomatic bark tissue of Populus euramericana canker.</title>
        <authorList>
            <person name="Xu G."/>
        </authorList>
    </citation>
    <scope>NUCLEOTIDE SEQUENCE [LARGE SCALE GENOMIC DNA]</scope>
    <source>
        <strain evidence="1 2">CGMCC 1.12963</strain>
    </source>
</reference>
<dbReference type="Proteomes" id="UP000288071">
    <property type="component" value="Unassembled WGS sequence"/>
</dbReference>
<comment type="caution">
    <text evidence="1">The sequence shown here is derived from an EMBL/GenBank/DDBJ whole genome shotgun (WGS) entry which is preliminary data.</text>
</comment>
<evidence type="ECO:0000313" key="1">
    <source>
        <dbReference type="EMBL" id="RWR49451.1"/>
    </source>
</evidence>
<dbReference type="EMBL" id="SAVA01000011">
    <property type="protein sequence ID" value="RWR49451.1"/>
    <property type="molecule type" value="Genomic_DNA"/>
</dbReference>
<keyword evidence="2" id="KW-1185">Reference proteome</keyword>
<reference evidence="2" key="2">
    <citation type="submission" date="2019-01" db="EMBL/GenBank/DDBJ databases">
        <title>Sinorhodobacter populi sp. nov. isolated from the symptomatic bark tissue of Populus euramericana canker.</title>
        <authorList>
            <person name="Li Y."/>
        </authorList>
    </citation>
    <scope>NUCLEOTIDE SEQUENCE [LARGE SCALE GENOMIC DNA]</scope>
    <source>
        <strain evidence="2">CGMCC 1.12963</strain>
    </source>
</reference>
<name>A0A3S3PE09_9RHOB</name>
<evidence type="ECO:0000313" key="2">
    <source>
        <dbReference type="Proteomes" id="UP000288071"/>
    </source>
</evidence>
<dbReference type="RefSeq" id="WP_128157367.1">
    <property type="nucleotide sequence ID" value="NZ_JBHSOM010000014.1"/>
</dbReference>